<dbReference type="RefSeq" id="WP_176335116.1">
    <property type="nucleotide sequence ID" value="NZ_BAAAEF010000012.1"/>
</dbReference>
<evidence type="ECO:0000256" key="2">
    <source>
        <dbReference type="ARBA" id="ARBA00012438"/>
    </source>
</evidence>
<dbReference type="PRINTS" id="PR00344">
    <property type="entry name" value="BCTRLSENSOR"/>
</dbReference>
<evidence type="ECO:0000313" key="6">
    <source>
        <dbReference type="Proteomes" id="UP000509371"/>
    </source>
</evidence>
<keyword evidence="5" id="KW-0418">Kinase</keyword>
<dbReference type="AlphaFoldDB" id="A0A859D0V1"/>
<dbReference type="Proteomes" id="UP000509371">
    <property type="component" value="Chromosome"/>
</dbReference>
<evidence type="ECO:0000256" key="1">
    <source>
        <dbReference type="ARBA" id="ARBA00000085"/>
    </source>
</evidence>
<evidence type="ECO:0000259" key="4">
    <source>
        <dbReference type="PROSITE" id="PS50109"/>
    </source>
</evidence>
<name>A0A859D0V1_9GAMM</name>
<dbReference type="InterPro" id="IPR003661">
    <property type="entry name" value="HisK_dim/P_dom"/>
</dbReference>
<dbReference type="InterPro" id="IPR036097">
    <property type="entry name" value="HisK_dim/P_sf"/>
</dbReference>
<dbReference type="SUPFAM" id="SSF47384">
    <property type="entry name" value="Homodimeric domain of signal transducing histidine kinase"/>
    <property type="match status" value="1"/>
</dbReference>
<feature type="domain" description="Histidine kinase" evidence="4">
    <location>
        <begin position="67"/>
        <end position="314"/>
    </location>
</feature>
<dbReference type="InterPro" id="IPR003594">
    <property type="entry name" value="HATPase_dom"/>
</dbReference>
<dbReference type="PROSITE" id="PS50109">
    <property type="entry name" value="HIS_KIN"/>
    <property type="match status" value="1"/>
</dbReference>
<dbReference type="CDD" id="cd00082">
    <property type="entry name" value="HisKA"/>
    <property type="match status" value="1"/>
</dbReference>
<gene>
    <name evidence="5" type="ORF">MP3633_1601</name>
</gene>
<dbReference type="Gene3D" id="1.10.287.130">
    <property type="match status" value="1"/>
</dbReference>
<dbReference type="InterPro" id="IPR005467">
    <property type="entry name" value="His_kinase_dom"/>
</dbReference>
<keyword evidence="3" id="KW-0597">Phosphoprotein</keyword>
<dbReference type="KEGG" id="mpri:MP3633_1601"/>
<dbReference type="Gene3D" id="3.30.565.10">
    <property type="entry name" value="Histidine kinase-like ATPase, C-terminal domain"/>
    <property type="match status" value="1"/>
</dbReference>
<organism evidence="5 6">
    <name type="scientific">Marinomonas primoryensis</name>
    <dbReference type="NCBI Taxonomy" id="178399"/>
    <lineage>
        <taxon>Bacteria</taxon>
        <taxon>Pseudomonadati</taxon>
        <taxon>Pseudomonadota</taxon>
        <taxon>Gammaproteobacteria</taxon>
        <taxon>Oceanospirillales</taxon>
        <taxon>Oceanospirillaceae</taxon>
        <taxon>Marinomonas</taxon>
    </lineage>
</organism>
<dbReference type="SUPFAM" id="SSF55874">
    <property type="entry name" value="ATPase domain of HSP90 chaperone/DNA topoisomerase II/histidine kinase"/>
    <property type="match status" value="1"/>
</dbReference>
<sequence>MTDNHYKIAYEREKKNRLLAEALLEEKSRSLYLSNQELAESNQHLKLHQTIILRNEKLATIGTLSAGIAHEINNPLSFISSNIEMLKTYWASCTDMFSLLQKLMQTAAFSDEVTLHLNTFIESHDMIFIHEETPELLSDTVDGLVRIKEIVNNLRIFAHSQPTDYSEADINQGIRNTLKILNSQIIDAQVSIKLDLKPIASVMCNLGEINQVLLNLIVNATHAMEKSPIKQLTISSQSDSDQIIIIVSDTGCGISKSKLGDIFSPFFTTKEVGKGTGMGLSIAHGIIENHGGEIEFTSKQGEGATFIVKLPTMINNQPKE</sequence>
<dbReference type="InterPro" id="IPR036890">
    <property type="entry name" value="HATPase_C_sf"/>
</dbReference>
<evidence type="ECO:0000256" key="3">
    <source>
        <dbReference type="ARBA" id="ARBA00022553"/>
    </source>
</evidence>
<dbReference type="PANTHER" id="PTHR43065">
    <property type="entry name" value="SENSOR HISTIDINE KINASE"/>
    <property type="match status" value="1"/>
</dbReference>
<reference evidence="5 6" key="1">
    <citation type="submission" date="2020-06" db="EMBL/GenBank/DDBJ databases">
        <authorList>
            <person name="Voronona O.L."/>
            <person name="Aksenova E.I."/>
            <person name="Kunda M.S."/>
            <person name="Semenov A.N."/>
            <person name="Ryzhova N."/>
        </authorList>
    </citation>
    <scope>NUCLEOTIDE SEQUENCE [LARGE SCALE GENOMIC DNA]</scope>
    <source>
        <strain evidence="5 6">MPKMM3633</strain>
    </source>
</reference>
<keyword evidence="5" id="KW-0808">Transferase</keyword>
<proteinExistence type="predicted"/>
<dbReference type="SMART" id="SM00387">
    <property type="entry name" value="HATPase_c"/>
    <property type="match status" value="1"/>
</dbReference>
<dbReference type="Pfam" id="PF02518">
    <property type="entry name" value="HATPase_c"/>
    <property type="match status" value="1"/>
</dbReference>
<dbReference type="GO" id="GO:0000155">
    <property type="term" value="F:phosphorelay sensor kinase activity"/>
    <property type="evidence" value="ECO:0007669"/>
    <property type="project" value="InterPro"/>
</dbReference>
<accession>A0A859D0V1</accession>
<comment type="catalytic activity">
    <reaction evidence="1">
        <text>ATP + protein L-histidine = ADP + protein N-phospho-L-histidine.</text>
        <dbReference type="EC" id="2.7.13.3"/>
    </reaction>
</comment>
<dbReference type="PANTHER" id="PTHR43065:SF50">
    <property type="entry name" value="HISTIDINE KINASE"/>
    <property type="match status" value="1"/>
</dbReference>
<protein>
    <recommendedName>
        <fullName evidence="2">histidine kinase</fullName>
        <ecNumber evidence="2">2.7.13.3</ecNumber>
    </recommendedName>
</protein>
<dbReference type="InterPro" id="IPR004358">
    <property type="entry name" value="Sig_transdc_His_kin-like_C"/>
</dbReference>
<dbReference type="EC" id="2.7.13.3" evidence="2"/>
<evidence type="ECO:0000313" key="5">
    <source>
        <dbReference type="EMBL" id="QKK80331.1"/>
    </source>
</evidence>
<dbReference type="EMBL" id="CP054301">
    <property type="protein sequence ID" value="QKK80331.1"/>
    <property type="molecule type" value="Genomic_DNA"/>
</dbReference>